<comment type="caution">
    <text evidence="1">The sequence shown here is derived from an EMBL/GenBank/DDBJ whole genome shotgun (WGS) entry which is preliminary data.</text>
</comment>
<evidence type="ECO:0000313" key="1">
    <source>
        <dbReference type="EMBL" id="MEJ5861948.1"/>
    </source>
</evidence>
<reference evidence="1 2" key="1">
    <citation type="submission" date="2024-02" db="EMBL/GenBank/DDBJ databases">
        <title>Identification of pathogenicity and growth-promoting function of Pseudomonas putida variant.</title>
        <authorList>
            <person name="Sun J."/>
        </authorList>
    </citation>
    <scope>NUCLEOTIDE SEQUENCE [LARGE SCALE GENOMIC DNA]</scope>
    <source>
        <strain evidence="1 2">A03</strain>
    </source>
</reference>
<sequence length="172" mass="19800">MNVPAYMTIITSDGKNLTENASDEASMGNAYQEEHKDKIRIFRIEHEILTNTNPQSGEPVGACLFNPYKIICAVNRCKPLLLEEISKLTRFDQVAIEHYRFTSDLGKQLYYETTLTGAYLVRMKTVQPYVQNNDPTPATQEMELWFSYHKINERHVIASTEGTHAWNKPKKD</sequence>
<gene>
    <name evidence="1" type="primary">tssD</name>
    <name evidence="1" type="ORF">V7S98_01785</name>
</gene>
<dbReference type="InterPro" id="IPR008514">
    <property type="entry name" value="T6SS_Hcp"/>
</dbReference>
<dbReference type="EMBL" id="JBBHLC010000003">
    <property type="protein sequence ID" value="MEJ5861948.1"/>
    <property type="molecule type" value="Genomic_DNA"/>
</dbReference>
<keyword evidence="2" id="KW-1185">Reference proteome</keyword>
<dbReference type="PANTHER" id="PTHR34319:SF7">
    <property type="entry name" value="HNH ENDONUCLEASE DOMAIN-CONTAINING PROTEIN"/>
    <property type="match status" value="1"/>
</dbReference>
<dbReference type="SUPFAM" id="SSF141452">
    <property type="entry name" value="Hcp1-like"/>
    <property type="match status" value="1"/>
</dbReference>
<dbReference type="NCBIfam" id="TIGR03344">
    <property type="entry name" value="VI_effect_Hcp1"/>
    <property type="match status" value="1"/>
</dbReference>
<dbReference type="PANTHER" id="PTHR34319">
    <property type="entry name" value="MAJOR EXPORTED PROTEIN"/>
    <property type="match status" value="1"/>
</dbReference>
<dbReference type="Pfam" id="PF05638">
    <property type="entry name" value="T6SS_HCP"/>
    <property type="match status" value="1"/>
</dbReference>
<protein>
    <submittedName>
        <fullName evidence="1">Type VI secretion system tube protein TssD</fullName>
    </submittedName>
</protein>
<dbReference type="Gene3D" id="2.30.110.20">
    <property type="entry name" value="Hcp1-like"/>
    <property type="match status" value="1"/>
</dbReference>
<organism evidence="1 2">
    <name type="scientific">Pseudomonas farsensis</name>
    <dbReference type="NCBI Taxonomy" id="2745492"/>
    <lineage>
        <taxon>Bacteria</taxon>
        <taxon>Pseudomonadati</taxon>
        <taxon>Pseudomonadota</taxon>
        <taxon>Gammaproteobacteria</taxon>
        <taxon>Pseudomonadales</taxon>
        <taxon>Pseudomonadaceae</taxon>
        <taxon>Pseudomonas</taxon>
    </lineage>
</organism>
<name>A0ABU8QMR9_9PSED</name>
<proteinExistence type="predicted"/>
<dbReference type="InterPro" id="IPR036624">
    <property type="entry name" value="Hcp1-lik_sf"/>
</dbReference>
<dbReference type="Proteomes" id="UP001380290">
    <property type="component" value="Unassembled WGS sequence"/>
</dbReference>
<evidence type="ECO:0000313" key="2">
    <source>
        <dbReference type="Proteomes" id="UP001380290"/>
    </source>
</evidence>
<accession>A0ABU8QMR9</accession>
<dbReference type="InterPro" id="IPR052947">
    <property type="entry name" value="T6SS_Hcp1_domain"/>
</dbReference>
<dbReference type="RefSeq" id="WP_339598062.1">
    <property type="nucleotide sequence ID" value="NZ_JBBHLC010000003.1"/>
</dbReference>